<name>A0A518BDC7_9BACT</name>
<sequence length="139" mass="14892">MSDLKGNGPFRLSQHPAHLGLGATTVVQPEFTGEMDWYVAYGARHGADGKEGRLLAWHTFGEPWASWEVHPEGTEVVLVVAGVLTLHQELADGVATVRLGPGEYAINPPGVWHTADASAEDPATAIFITCGEGTDHRPR</sequence>
<dbReference type="SUPFAM" id="SSF51182">
    <property type="entry name" value="RmlC-like cupins"/>
    <property type="match status" value="1"/>
</dbReference>
<reference evidence="2 3" key="1">
    <citation type="submission" date="2019-02" db="EMBL/GenBank/DDBJ databases">
        <title>Deep-cultivation of Planctomycetes and their phenomic and genomic characterization uncovers novel biology.</title>
        <authorList>
            <person name="Wiegand S."/>
            <person name="Jogler M."/>
            <person name="Boedeker C."/>
            <person name="Pinto D."/>
            <person name="Vollmers J."/>
            <person name="Rivas-Marin E."/>
            <person name="Kohn T."/>
            <person name="Peeters S.H."/>
            <person name="Heuer A."/>
            <person name="Rast P."/>
            <person name="Oberbeckmann S."/>
            <person name="Bunk B."/>
            <person name="Jeske O."/>
            <person name="Meyerdierks A."/>
            <person name="Storesund J.E."/>
            <person name="Kallscheuer N."/>
            <person name="Luecker S."/>
            <person name="Lage O.M."/>
            <person name="Pohl T."/>
            <person name="Merkel B.J."/>
            <person name="Hornburger P."/>
            <person name="Mueller R.-W."/>
            <person name="Bruemmer F."/>
            <person name="Labrenz M."/>
            <person name="Spormann A.M."/>
            <person name="Op den Camp H."/>
            <person name="Overmann J."/>
            <person name="Amann R."/>
            <person name="Jetten M.S.M."/>
            <person name="Mascher T."/>
            <person name="Medema M.H."/>
            <person name="Devos D.P."/>
            <person name="Kaster A.-K."/>
            <person name="Ovreas L."/>
            <person name="Rohde M."/>
            <person name="Galperin M.Y."/>
            <person name="Jogler C."/>
        </authorList>
    </citation>
    <scope>NUCLEOTIDE SEQUENCE [LARGE SCALE GENOMIC DNA]</scope>
    <source>
        <strain evidence="2 3">Pla133</strain>
    </source>
</reference>
<evidence type="ECO:0000259" key="1">
    <source>
        <dbReference type="Pfam" id="PF07883"/>
    </source>
</evidence>
<dbReference type="InterPro" id="IPR011051">
    <property type="entry name" value="RmlC_Cupin_sf"/>
</dbReference>
<dbReference type="InterPro" id="IPR013096">
    <property type="entry name" value="Cupin_2"/>
</dbReference>
<dbReference type="AlphaFoldDB" id="A0A518BDC7"/>
<organism evidence="2 3">
    <name type="scientific">Engelhardtia mirabilis</name>
    <dbReference type="NCBI Taxonomy" id="2528011"/>
    <lineage>
        <taxon>Bacteria</taxon>
        <taxon>Pseudomonadati</taxon>
        <taxon>Planctomycetota</taxon>
        <taxon>Planctomycetia</taxon>
        <taxon>Planctomycetia incertae sedis</taxon>
        <taxon>Engelhardtia</taxon>
    </lineage>
</organism>
<dbReference type="Gene3D" id="2.60.120.10">
    <property type="entry name" value="Jelly Rolls"/>
    <property type="match status" value="1"/>
</dbReference>
<dbReference type="RefSeq" id="WP_145061167.1">
    <property type="nucleotide sequence ID" value="NZ_CP036287.1"/>
</dbReference>
<dbReference type="Proteomes" id="UP000316921">
    <property type="component" value="Chromosome"/>
</dbReference>
<evidence type="ECO:0000313" key="2">
    <source>
        <dbReference type="EMBL" id="QDU64975.1"/>
    </source>
</evidence>
<dbReference type="EMBL" id="CP036287">
    <property type="protein sequence ID" value="QDU64975.1"/>
    <property type="molecule type" value="Genomic_DNA"/>
</dbReference>
<protein>
    <submittedName>
        <fullName evidence="2">Cupin domain protein</fullName>
    </submittedName>
</protein>
<evidence type="ECO:0000313" key="3">
    <source>
        <dbReference type="Proteomes" id="UP000316921"/>
    </source>
</evidence>
<dbReference type="KEGG" id="pbap:Pla133_00370"/>
<dbReference type="InterPro" id="IPR014710">
    <property type="entry name" value="RmlC-like_jellyroll"/>
</dbReference>
<feature type="domain" description="Cupin type-2" evidence="1">
    <location>
        <begin position="62"/>
        <end position="128"/>
    </location>
</feature>
<dbReference type="Pfam" id="PF07883">
    <property type="entry name" value="Cupin_2"/>
    <property type="match status" value="1"/>
</dbReference>
<proteinExistence type="predicted"/>
<gene>
    <name evidence="2" type="ORF">Pla133_00370</name>
</gene>
<accession>A0A518BDC7</accession>
<keyword evidence="3" id="KW-1185">Reference proteome</keyword>